<gene>
    <name evidence="1" type="ORF">FHS16_000252</name>
</gene>
<dbReference type="AlphaFoldDB" id="A0A7W5G834"/>
<evidence type="ECO:0000313" key="1">
    <source>
        <dbReference type="EMBL" id="MBB3150220.1"/>
    </source>
</evidence>
<accession>A0A7W5G834</accession>
<dbReference type="Proteomes" id="UP000518605">
    <property type="component" value="Unassembled WGS sequence"/>
</dbReference>
<dbReference type="RefSeq" id="WP_183557768.1">
    <property type="nucleotide sequence ID" value="NZ_CBCSLB010000001.1"/>
</dbReference>
<sequence>MHQSRKEQGIERISRKLLHPDRREAKIFAELEDDIEAAEEWAGFPQQPRRDNPNHL</sequence>
<proteinExistence type="predicted"/>
<evidence type="ECO:0000313" key="2">
    <source>
        <dbReference type="Proteomes" id="UP000518605"/>
    </source>
</evidence>
<name>A0A7W5G834_9BACL</name>
<reference evidence="1 2" key="1">
    <citation type="submission" date="2020-08" db="EMBL/GenBank/DDBJ databases">
        <title>Genomic Encyclopedia of Type Strains, Phase III (KMG-III): the genomes of soil and plant-associated and newly described type strains.</title>
        <authorList>
            <person name="Whitman W."/>
        </authorList>
    </citation>
    <scope>NUCLEOTIDE SEQUENCE [LARGE SCALE GENOMIC DNA]</scope>
    <source>
        <strain evidence="1 2">CECT 8234</strain>
    </source>
</reference>
<keyword evidence="2" id="KW-1185">Reference proteome</keyword>
<comment type="caution">
    <text evidence="1">The sequence shown here is derived from an EMBL/GenBank/DDBJ whole genome shotgun (WGS) entry which is preliminary data.</text>
</comment>
<organism evidence="1 2">
    <name type="scientific">Paenibacillus endophyticus</name>
    <dbReference type="NCBI Taxonomy" id="1294268"/>
    <lineage>
        <taxon>Bacteria</taxon>
        <taxon>Bacillati</taxon>
        <taxon>Bacillota</taxon>
        <taxon>Bacilli</taxon>
        <taxon>Bacillales</taxon>
        <taxon>Paenibacillaceae</taxon>
        <taxon>Paenibacillus</taxon>
    </lineage>
</organism>
<protein>
    <submittedName>
        <fullName evidence="1">Uncharacterized protein</fullName>
    </submittedName>
</protein>
<dbReference type="EMBL" id="JACHXW010000001">
    <property type="protein sequence ID" value="MBB3150220.1"/>
    <property type="molecule type" value="Genomic_DNA"/>
</dbReference>